<dbReference type="EMBL" id="FN649751">
    <property type="protein sequence ID" value="CBN75149.1"/>
    <property type="molecule type" value="Genomic_DNA"/>
</dbReference>
<dbReference type="Pfam" id="PF11360">
    <property type="entry name" value="DUF3110"/>
    <property type="match status" value="1"/>
</dbReference>
<organism evidence="1 2">
    <name type="scientific">Ectocarpus siliculosus</name>
    <name type="common">Brown alga</name>
    <name type="synonym">Conferva siliculosa</name>
    <dbReference type="NCBI Taxonomy" id="2880"/>
    <lineage>
        <taxon>Eukaryota</taxon>
        <taxon>Sar</taxon>
        <taxon>Stramenopiles</taxon>
        <taxon>Ochrophyta</taxon>
        <taxon>PX clade</taxon>
        <taxon>Phaeophyceae</taxon>
        <taxon>Ectocarpales</taxon>
        <taxon>Ectocarpaceae</taxon>
        <taxon>Ectocarpus</taxon>
    </lineage>
</organism>
<accession>D8LS92</accession>
<dbReference type="Proteomes" id="UP000002630">
    <property type="component" value="Linkage Group LG26"/>
</dbReference>
<evidence type="ECO:0000313" key="2">
    <source>
        <dbReference type="Proteomes" id="UP000002630"/>
    </source>
</evidence>
<dbReference type="AlphaFoldDB" id="D8LS92"/>
<gene>
    <name evidence="1" type="ORF">Esi_0070_0107</name>
</gene>
<dbReference type="EMBL" id="FN648927">
    <property type="protein sequence ID" value="CBN75149.1"/>
    <property type="molecule type" value="Genomic_DNA"/>
</dbReference>
<reference evidence="1 2" key="1">
    <citation type="journal article" date="2010" name="Nature">
        <title>The Ectocarpus genome and the independent evolution of multicellularity in brown algae.</title>
        <authorList>
            <person name="Cock J.M."/>
            <person name="Sterck L."/>
            <person name="Rouze P."/>
            <person name="Scornet D."/>
            <person name="Allen A.E."/>
            <person name="Amoutzias G."/>
            <person name="Anthouard V."/>
            <person name="Artiguenave F."/>
            <person name="Aury J.M."/>
            <person name="Badger J.H."/>
            <person name="Beszteri B."/>
            <person name="Billiau K."/>
            <person name="Bonnet E."/>
            <person name="Bothwell J.H."/>
            <person name="Bowler C."/>
            <person name="Boyen C."/>
            <person name="Brownlee C."/>
            <person name="Carrano C.J."/>
            <person name="Charrier B."/>
            <person name="Cho G.Y."/>
            <person name="Coelho S.M."/>
            <person name="Collen J."/>
            <person name="Corre E."/>
            <person name="Da Silva C."/>
            <person name="Delage L."/>
            <person name="Delaroque N."/>
            <person name="Dittami S.M."/>
            <person name="Doulbeau S."/>
            <person name="Elias M."/>
            <person name="Farnham G."/>
            <person name="Gachon C.M."/>
            <person name="Gschloessl B."/>
            <person name="Heesch S."/>
            <person name="Jabbari K."/>
            <person name="Jubin C."/>
            <person name="Kawai H."/>
            <person name="Kimura K."/>
            <person name="Kloareg B."/>
            <person name="Kupper F.C."/>
            <person name="Lang D."/>
            <person name="Le Bail A."/>
            <person name="Leblanc C."/>
            <person name="Lerouge P."/>
            <person name="Lohr M."/>
            <person name="Lopez P.J."/>
            <person name="Martens C."/>
            <person name="Maumus F."/>
            <person name="Michel G."/>
            <person name="Miranda-Saavedra D."/>
            <person name="Morales J."/>
            <person name="Moreau H."/>
            <person name="Motomura T."/>
            <person name="Nagasato C."/>
            <person name="Napoli C.A."/>
            <person name="Nelson D.R."/>
            <person name="Nyvall-Collen P."/>
            <person name="Peters A.F."/>
            <person name="Pommier C."/>
            <person name="Potin P."/>
            <person name="Poulain J."/>
            <person name="Quesneville H."/>
            <person name="Read B."/>
            <person name="Rensing S.A."/>
            <person name="Ritter A."/>
            <person name="Rousvoal S."/>
            <person name="Samanta M."/>
            <person name="Samson G."/>
            <person name="Schroeder D.C."/>
            <person name="Segurens B."/>
            <person name="Strittmatter M."/>
            <person name="Tonon T."/>
            <person name="Tregear J.W."/>
            <person name="Valentin K."/>
            <person name="von Dassow P."/>
            <person name="Yamagishi T."/>
            <person name="Van de Peer Y."/>
            <person name="Wincker P."/>
        </authorList>
    </citation>
    <scope>NUCLEOTIDE SEQUENCE [LARGE SCALE GENOMIC DNA]</scope>
    <source>
        <strain evidence="2">Ec32 / CCAP1310/4</strain>
    </source>
</reference>
<dbReference type="InterPro" id="IPR021503">
    <property type="entry name" value="DUF3110"/>
</dbReference>
<evidence type="ECO:0000313" key="1">
    <source>
        <dbReference type="EMBL" id="CBN75149.1"/>
    </source>
</evidence>
<name>D8LS92_ECTSI</name>
<dbReference type="OrthoDB" id="187941at2759"/>
<proteinExistence type="predicted"/>
<sequence length="81" mass="9199">MEEQMGRNVLRAWQDKPEAARYALMLRAEDLPLGRPTELPMSQIIEFCKDNGVGLEIVPTGRGLHPPSRNKPQMCLFCCWG</sequence>
<dbReference type="InParanoid" id="D8LS92"/>
<protein>
    <submittedName>
        <fullName evidence="1">Uncharacterized protein</fullName>
    </submittedName>
</protein>
<keyword evidence="2" id="KW-1185">Reference proteome</keyword>